<organism evidence="2 3">
    <name type="scientific">Streptomyces andamanensis</name>
    <dbReference type="NCBI Taxonomy" id="1565035"/>
    <lineage>
        <taxon>Bacteria</taxon>
        <taxon>Bacillati</taxon>
        <taxon>Actinomycetota</taxon>
        <taxon>Actinomycetes</taxon>
        <taxon>Kitasatosporales</taxon>
        <taxon>Streptomycetaceae</taxon>
        <taxon>Streptomyces</taxon>
    </lineage>
</organism>
<proteinExistence type="predicted"/>
<comment type="caution">
    <text evidence="2">The sequence shown here is derived from an EMBL/GenBank/DDBJ whole genome shotgun (WGS) entry which is preliminary data.</text>
</comment>
<feature type="region of interest" description="Disordered" evidence="1">
    <location>
        <begin position="12"/>
        <end position="49"/>
    </location>
</feature>
<protein>
    <recommendedName>
        <fullName evidence="4">Integral membrane protein</fullName>
    </recommendedName>
</protein>
<reference evidence="3" key="1">
    <citation type="journal article" date="2019" name="Int. J. Syst. Evol. Microbiol.">
        <title>The Global Catalogue of Microorganisms (GCM) 10K type strain sequencing project: providing services to taxonomists for standard genome sequencing and annotation.</title>
        <authorList>
            <consortium name="The Broad Institute Genomics Platform"/>
            <consortium name="The Broad Institute Genome Sequencing Center for Infectious Disease"/>
            <person name="Wu L."/>
            <person name="Ma J."/>
        </authorList>
    </citation>
    <scope>NUCLEOTIDE SEQUENCE [LARGE SCALE GENOMIC DNA]</scope>
    <source>
        <strain evidence="3">PCU 347</strain>
    </source>
</reference>
<evidence type="ECO:0000313" key="2">
    <source>
        <dbReference type="EMBL" id="MFC4330998.1"/>
    </source>
</evidence>
<evidence type="ECO:0000256" key="1">
    <source>
        <dbReference type="SAM" id="MobiDB-lite"/>
    </source>
</evidence>
<name>A0ABV8TKB9_9ACTN</name>
<dbReference type="RefSeq" id="WP_381742117.1">
    <property type="nucleotide sequence ID" value="NZ_JBHSDP010000024.1"/>
</dbReference>
<sequence>MLLLGACGTETAPRTGAQASQGPGTAAASATGSLGWGTMQPSGVTGARLTDDGRTLILDTRVPSGGGRACVRDLEAKVTESAPRTVRVQITFSSPSMDRASGCTEESPATTRVRLPEPLGRRTLVVDNGVQFTADGAGPPALRLCGEQGCQPPATGCTAASYEQALRAADAPRHTYRNAEHCDGRWLVLDFTWRTGPACAGSSEPGCDSHLGDRWFFRAQESGWQPVAHGRAGGCADVHRVEPAFPAALCAPLAPLSG</sequence>
<dbReference type="EMBL" id="JBHSDP010000024">
    <property type="protein sequence ID" value="MFC4330998.1"/>
    <property type="molecule type" value="Genomic_DNA"/>
</dbReference>
<evidence type="ECO:0008006" key="4">
    <source>
        <dbReference type="Google" id="ProtNLM"/>
    </source>
</evidence>
<evidence type="ECO:0000313" key="3">
    <source>
        <dbReference type="Proteomes" id="UP001595824"/>
    </source>
</evidence>
<keyword evidence="3" id="KW-1185">Reference proteome</keyword>
<gene>
    <name evidence="2" type="ORF">ACFPC0_25075</name>
</gene>
<accession>A0ABV8TKB9</accession>
<feature type="compositionally biased region" description="Low complexity" evidence="1">
    <location>
        <begin position="15"/>
        <end position="38"/>
    </location>
</feature>
<dbReference type="Proteomes" id="UP001595824">
    <property type="component" value="Unassembled WGS sequence"/>
</dbReference>